<proteinExistence type="predicted"/>
<evidence type="ECO:0000313" key="2">
    <source>
        <dbReference type="EMBL" id="KAK9944585.1"/>
    </source>
</evidence>
<feature type="chain" id="PRO_5043788826" evidence="1">
    <location>
        <begin position="24"/>
        <end position="118"/>
    </location>
</feature>
<organism evidence="2 3">
    <name type="scientific">Rubus argutus</name>
    <name type="common">Southern blackberry</name>
    <dbReference type="NCBI Taxonomy" id="59490"/>
    <lineage>
        <taxon>Eukaryota</taxon>
        <taxon>Viridiplantae</taxon>
        <taxon>Streptophyta</taxon>
        <taxon>Embryophyta</taxon>
        <taxon>Tracheophyta</taxon>
        <taxon>Spermatophyta</taxon>
        <taxon>Magnoliopsida</taxon>
        <taxon>eudicotyledons</taxon>
        <taxon>Gunneridae</taxon>
        <taxon>Pentapetalae</taxon>
        <taxon>rosids</taxon>
        <taxon>fabids</taxon>
        <taxon>Rosales</taxon>
        <taxon>Rosaceae</taxon>
        <taxon>Rosoideae</taxon>
        <taxon>Rosoideae incertae sedis</taxon>
        <taxon>Rubus</taxon>
    </lineage>
</organism>
<evidence type="ECO:0000313" key="3">
    <source>
        <dbReference type="Proteomes" id="UP001457282"/>
    </source>
</evidence>
<dbReference type="EMBL" id="JBEDUW010000002">
    <property type="protein sequence ID" value="KAK9944585.1"/>
    <property type="molecule type" value="Genomic_DNA"/>
</dbReference>
<keyword evidence="3" id="KW-1185">Reference proteome</keyword>
<reference evidence="2 3" key="1">
    <citation type="journal article" date="2023" name="G3 (Bethesda)">
        <title>A chromosome-length genome assembly and annotation of blackberry (Rubus argutus, cv. 'Hillquist').</title>
        <authorList>
            <person name="Bruna T."/>
            <person name="Aryal R."/>
            <person name="Dudchenko O."/>
            <person name="Sargent D.J."/>
            <person name="Mead D."/>
            <person name="Buti M."/>
            <person name="Cavallini A."/>
            <person name="Hytonen T."/>
            <person name="Andres J."/>
            <person name="Pham M."/>
            <person name="Weisz D."/>
            <person name="Mascagni F."/>
            <person name="Usai G."/>
            <person name="Natali L."/>
            <person name="Bassil N."/>
            <person name="Fernandez G.E."/>
            <person name="Lomsadze A."/>
            <person name="Armour M."/>
            <person name="Olukolu B."/>
            <person name="Poorten T."/>
            <person name="Britton C."/>
            <person name="Davik J."/>
            <person name="Ashrafi H."/>
            <person name="Aiden E.L."/>
            <person name="Borodovsky M."/>
            <person name="Worthington M."/>
        </authorList>
    </citation>
    <scope>NUCLEOTIDE SEQUENCE [LARGE SCALE GENOMIC DNA]</scope>
    <source>
        <strain evidence="2">PI 553951</strain>
    </source>
</reference>
<evidence type="ECO:0000256" key="1">
    <source>
        <dbReference type="SAM" id="SignalP"/>
    </source>
</evidence>
<dbReference type="AlphaFoldDB" id="A0AAW1Y690"/>
<keyword evidence="1" id="KW-0732">Signal</keyword>
<accession>A0AAW1Y690</accession>
<protein>
    <submittedName>
        <fullName evidence="2">Uncharacterized protein</fullName>
    </submittedName>
</protein>
<sequence>MTTGMLSMLCALKLRVGVEEVAGAEEPKVVVTRDHRLLCHHLIHIAVAKAKRSRVLEGKQQDPLCIARFEPFRRYLATEEQSEKAIVETAVKYHPDKQGLLFCSLRKVKPPNKQRRTR</sequence>
<feature type="signal peptide" evidence="1">
    <location>
        <begin position="1"/>
        <end position="23"/>
    </location>
</feature>
<comment type="caution">
    <text evidence="2">The sequence shown here is derived from an EMBL/GenBank/DDBJ whole genome shotgun (WGS) entry which is preliminary data.</text>
</comment>
<dbReference type="Proteomes" id="UP001457282">
    <property type="component" value="Unassembled WGS sequence"/>
</dbReference>
<gene>
    <name evidence="2" type="ORF">M0R45_010146</name>
</gene>
<name>A0AAW1Y690_RUBAR</name>